<dbReference type="PANTHER" id="PTHR47723:SF24">
    <property type="entry name" value="RNASE H TYPE-1 DOMAIN-CONTAINING PROTEIN"/>
    <property type="match status" value="1"/>
</dbReference>
<comment type="caution">
    <text evidence="1">The sequence shown here is derived from an EMBL/GenBank/DDBJ whole genome shotgun (WGS) entry which is preliminary data.</text>
</comment>
<dbReference type="InterPro" id="IPR053151">
    <property type="entry name" value="RNase_H-like"/>
</dbReference>
<keyword evidence="2" id="KW-1185">Reference proteome</keyword>
<dbReference type="AlphaFoldDB" id="A0A9J5ZX77"/>
<dbReference type="PANTHER" id="PTHR47723">
    <property type="entry name" value="OS05G0353850 PROTEIN"/>
    <property type="match status" value="1"/>
</dbReference>
<dbReference type="CDD" id="cd06222">
    <property type="entry name" value="RNase_H_like"/>
    <property type="match status" value="1"/>
</dbReference>
<reference evidence="1 2" key="1">
    <citation type="submission" date="2020-09" db="EMBL/GenBank/DDBJ databases">
        <title>De no assembly of potato wild relative species, Solanum commersonii.</title>
        <authorList>
            <person name="Cho K."/>
        </authorList>
    </citation>
    <scope>NUCLEOTIDE SEQUENCE [LARGE SCALE GENOMIC DNA]</scope>
    <source>
        <strain evidence="1">LZ3.2</strain>
        <tissue evidence="1">Leaf</tissue>
    </source>
</reference>
<protein>
    <recommendedName>
        <fullName evidence="3">RNase H family protein</fullName>
    </recommendedName>
</protein>
<evidence type="ECO:0000313" key="1">
    <source>
        <dbReference type="EMBL" id="KAG5616926.1"/>
    </source>
</evidence>
<dbReference type="Proteomes" id="UP000824120">
    <property type="component" value="Chromosome 3"/>
</dbReference>
<sequence>MLCFDEFRGSIDKWISRRIHNTKSYKYKGSPAPFAGPFIQIKDTIYKWHDTGNKQEPTRSAVFRYPRVRNIPEDWPNLVHFLEGYKPTILPTVIYWKSPNDRTYKCNSDGASKGNPSQSAGGFCIRNWKGDFIFVAAYELGMITSLEAETSAWRKD</sequence>
<gene>
    <name evidence="1" type="ORF">H5410_016750</name>
</gene>
<name>A0A9J5ZX77_SOLCO</name>
<organism evidence="1 2">
    <name type="scientific">Solanum commersonii</name>
    <name type="common">Commerson's wild potato</name>
    <name type="synonym">Commerson's nightshade</name>
    <dbReference type="NCBI Taxonomy" id="4109"/>
    <lineage>
        <taxon>Eukaryota</taxon>
        <taxon>Viridiplantae</taxon>
        <taxon>Streptophyta</taxon>
        <taxon>Embryophyta</taxon>
        <taxon>Tracheophyta</taxon>
        <taxon>Spermatophyta</taxon>
        <taxon>Magnoliopsida</taxon>
        <taxon>eudicotyledons</taxon>
        <taxon>Gunneridae</taxon>
        <taxon>Pentapetalae</taxon>
        <taxon>asterids</taxon>
        <taxon>lamiids</taxon>
        <taxon>Solanales</taxon>
        <taxon>Solanaceae</taxon>
        <taxon>Solanoideae</taxon>
        <taxon>Solaneae</taxon>
        <taxon>Solanum</taxon>
    </lineage>
</organism>
<dbReference type="OrthoDB" id="1226698at2759"/>
<evidence type="ECO:0000313" key="2">
    <source>
        <dbReference type="Proteomes" id="UP000824120"/>
    </source>
</evidence>
<dbReference type="EMBL" id="JACXVP010000003">
    <property type="protein sequence ID" value="KAG5616926.1"/>
    <property type="molecule type" value="Genomic_DNA"/>
</dbReference>
<proteinExistence type="predicted"/>
<accession>A0A9J5ZX77</accession>
<dbReference type="InterPro" id="IPR044730">
    <property type="entry name" value="RNase_H-like_dom_plant"/>
</dbReference>
<evidence type="ECO:0008006" key="3">
    <source>
        <dbReference type="Google" id="ProtNLM"/>
    </source>
</evidence>